<dbReference type="EMBL" id="CP001739">
    <property type="protein sequence ID" value="ACZ10026.1"/>
    <property type="molecule type" value="Genomic_DNA"/>
</dbReference>
<name>D1APJ2_SEBTE</name>
<dbReference type="Pfam" id="PF00440">
    <property type="entry name" value="TetR_N"/>
    <property type="match status" value="1"/>
</dbReference>
<dbReference type="SUPFAM" id="SSF48498">
    <property type="entry name" value="Tetracyclin repressor-like, C-terminal domain"/>
    <property type="match status" value="1"/>
</dbReference>
<keyword evidence="3" id="KW-0804">Transcription</keyword>
<dbReference type="PROSITE" id="PS50977">
    <property type="entry name" value="HTH_TETR_2"/>
    <property type="match status" value="1"/>
</dbReference>
<dbReference type="InterPro" id="IPR001647">
    <property type="entry name" value="HTH_TetR"/>
</dbReference>
<dbReference type="SUPFAM" id="SSF46689">
    <property type="entry name" value="Homeodomain-like"/>
    <property type="match status" value="1"/>
</dbReference>
<keyword evidence="2 4" id="KW-0238">DNA-binding</keyword>
<gene>
    <name evidence="6" type="ordered locus">Sterm_3185</name>
</gene>
<reference evidence="7" key="1">
    <citation type="submission" date="2009-09" db="EMBL/GenBank/DDBJ databases">
        <title>The complete chromosome of Sebaldella termitidis ATCC 33386.</title>
        <authorList>
            <consortium name="US DOE Joint Genome Institute (JGI-PGF)"/>
            <person name="Lucas S."/>
            <person name="Copeland A."/>
            <person name="Lapidus A."/>
            <person name="Glavina del Rio T."/>
            <person name="Dalin E."/>
            <person name="Tice H."/>
            <person name="Bruce D."/>
            <person name="Goodwin L."/>
            <person name="Pitluck S."/>
            <person name="Kyrpides N."/>
            <person name="Mavromatis K."/>
            <person name="Ivanova N."/>
            <person name="Mikhailova N."/>
            <person name="Sims D."/>
            <person name="Meincke L."/>
            <person name="Brettin T."/>
            <person name="Detter J.C."/>
            <person name="Han C."/>
            <person name="Larimer F."/>
            <person name="Land M."/>
            <person name="Hauser L."/>
            <person name="Markowitz V."/>
            <person name="Cheng J.F."/>
            <person name="Hugenholtz P."/>
            <person name="Woyke T."/>
            <person name="Wu D."/>
            <person name="Eisen J.A."/>
        </authorList>
    </citation>
    <scope>NUCLEOTIDE SEQUENCE [LARGE SCALE GENOMIC DNA]</scope>
    <source>
        <strain evidence="7">ATCC 33386 / NCTC 11300</strain>
    </source>
</reference>
<evidence type="ECO:0000256" key="2">
    <source>
        <dbReference type="ARBA" id="ARBA00023125"/>
    </source>
</evidence>
<dbReference type="InterPro" id="IPR036271">
    <property type="entry name" value="Tet_transcr_reg_TetR-rel_C_sf"/>
</dbReference>
<dbReference type="RefSeq" id="WP_012862608.1">
    <property type="nucleotide sequence ID" value="NC_013517.1"/>
</dbReference>
<dbReference type="HOGENOM" id="CLU_069356_28_1_0"/>
<proteinExistence type="predicted"/>
<dbReference type="PANTHER" id="PTHR47506">
    <property type="entry name" value="TRANSCRIPTIONAL REGULATORY PROTEIN"/>
    <property type="match status" value="1"/>
</dbReference>
<dbReference type="InterPro" id="IPR054156">
    <property type="entry name" value="YxaF_TetR_C"/>
</dbReference>
<evidence type="ECO:0000313" key="7">
    <source>
        <dbReference type="Proteomes" id="UP000000845"/>
    </source>
</evidence>
<organism evidence="6 7">
    <name type="scientific">Sebaldella termitidis (strain ATCC 33386 / NCTC 11300)</name>
    <dbReference type="NCBI Taxonomy" id="526218"/>
    <lineage>
        <taxon>Bacteria</taxon>
        <taxon>Fusobacteriati</taxon>
        <taxon>Fusobacteriota</taxon>
        <taxon>Fusobacteriia</taxon>
        <taxon>Fusobacteriales</taxon>
        <taxon>Leptotrichiaceae</taxon>
        <taxon>Sebaldella</taxon>
    </lineage>
</organism>
<evidence type="ECO:0000256" key="4">
    <source>
        <dbReference type="PROSITE-ProRule" id="PRU00335"/>
    </source>
</evidence>
<dbReference type="GO" id="GO:0003677">
    <property type="term" value="F:DNA binding"/>
    <property type="evidence" value="ECO:0007669"/>
    <property type="project" value="UniProtKB-UniRule"/>
</dbReference>
<evidence type="ECO:0000313" key="6">
    <source>
        <dbReference type="EMBL" id="ACZ10026.1"/>
    </source>
</evidence>
<dbReference type="KEGG" id="str:Sterm_3185"/>
<feature type="domain" description="HTH tetR-type" evidence="5">
    <location>
        <begin position="6"/>
        <end position="66"/>
    </location>
</feature>
<evidence type="ECO:0000256" key="1">
    <source>
        <dbReference type="ARBA" id="ARBA00023015"/>
    </source>
</evidence>
<protein>
    <submittedName>
        <fullName evidence="6">Transcriptional regulator, TetR family</fullName>
    </submittedName>
</protein>
<sequence>MEKNKGKSRQKILETAGELFKSQGYHATGLNQIIKESGAPKGSIYHYFPGGKEELAIESIKLAVEKVKEGLIDNLSQYSEPLKSIEELLKKMADEFNPHNPYHGLSINMLAMETSLISEPLRCACLEAFKTWENIFYDKLIEGGYSPEDAEDLGMTIHFLVEGAVALSLVRQDNKPFLIVSRQIRKLLNKNT</sequence>
<feature type="DNA-binding region" description="H-T-H motif" evidence="4">
    <location>
        <begin position="29"/>
        <end position="48"/>
    </location>
</feature>
<evidence type="ECO:0000259" key="5">
    <source>
        <dbReference type="PROSITE" id="PS50977"/>
    </source>
</evidence>
<evidence type="ECO:0000256" key="3">
    <source>
        <dbReference type="ARBA" id="ARBA00023163"/>
    </source>
</evidence>
<keyword evidence="1" id="KW-0805">Transcription regulation</keyword>
<keyword evidence="7" id="KW-1185">Reference proteome</keyword>
<dbReference type="Pfam" id="PF21993">
    <property type="entry name" value="TetR_C_13_2"/>
    <property type="match status" value="1"/>
</dbReference>
<dbReference type="Proteomes" id="UP000000845">
    <property type="component" value="Chromosome"/>
</dbReference>
<dbReference type="Gene3D" id="1.10.357.10">
    <property type="entry name" value="Tetracycline Repressor, domain 2"/>
    <property type="match status" value="1"/>
</dbReference>
<dbReference type="STRING" id="526218.Sterm_3185"/>
<accession>D1APJ2</accession>
<dbReference type="PANTHER" id="PTHR47506:SF3">
    <property type="entry name" value="HTH-TYPE TRANSCRIPTIONAL REGULATOR LMRA"/>
    <property type="match status" value="1"/>
</dbReference>
<reference evidence="6 7" key="2">
    <citation type="journal article" date="2010" name="Stand. Genomic Sci.">
        <title>Complete genome sequence of Sebaldella termitidis type strain (NCTC 11300).</title>
        <authorList>
            <person name="Harmon-Smith M."/>
            <person name="Celia L."/>
            <person name="Chertkov O."/>
            <person name="Lapidus A."/>
            <person name="Copeland A."/>
            <person name="Glavina Del Rio T."/>
            <person name="Nolan M."/>
            <person name="Lucas S."/>
            <person name="Tice H."/>
            <person name="Cheng J.F."/>
            <person name="Han C."/>
            <person name="Detter J.C."/>
            <person name="Bruce D."/>
            <person name="Goodwin L."/>
            <person name="Pitluck S."/>
            <person name="Pati A."/>
            <person name="Liolios K."/>
            <person name="Ivanova N."/>
            <person name="Mavromatis K."/>
            <person name="Mikhailova N."/>
            <person name="Chen A."/>
            <person name="Palaniappan K."/>
            <person name="Land M."/>
            <person name="Hauser L."/>
            <person name="Chang Y.J."/>
            <person name="Jeffries C.D."/>
            <person name="Brettin T."/>
            <person name="Goker M."/>
            <person name="Beck B."/>
            <person name="Bristow J."/>
            <person name="Eisen J.A."/>
            <person name="Markowitz V."/>
            <person name="Hugenholtz P."/>
            <person name="Kyrpides N.C."/>
            <person name="Klenk H.P."/>
            <person name="Chen F."/>
        </authorList>
    </citation>
    <scope>NUCLEOTIDE SEQUENCE [LARGE SCALE GENOMIC DNA]</scope>
    <source>
        <strain evidence="7">ATCC 33386 / NCTC 11300</strain>
    </source>
</reference>
<dbReference type="InterPro" id="IPR009057">
    <property type="entry name" value="Homeodomain-like_sf"/>
</dbReference>
<dbReference type="PRINTS" id="PR00455">
    <property type="entry name" value="HTHTETR"/>
</dbReference>
<dbReference type="AlphaFoldDB" id="D1APJ2"/>
<dbReference type="eggNOG" id="COG1309">
    <property type="taxonomic scope" value="Bacteria"/>
</dbReference>